<dbReference type="Proteomes" id="UP001152876">
    <property type="component" value="Unassembled WGS sequence"/>
</dbReference>
<keyword evidence="1" id="KW-0732">Signal</keyword>
<feature type="signal peptide" evidence="1">
    <location>
        <begin position="1"/>
        <end position="23"/>
    </location>
</feature>
<proteinExistence type="predicted"/>
<organism evidence="2 3">
    <name type="scientific">Hydrogenophaga taeniospiralis CCUG 15921</name>
    <dbReference type="NCBI Taxonomy" id="1281780"/>
    <lineage>
        <taxon>Bacteria</taxon>
        <taxon>Pseudomonadati</taxon>
        <taxon>Pseudomonadota</taxon>
        <taxon>Betaproteobacteria</taxon>
        <taxon>Burkholderiales</taxon>
        <taxon>Comamonadaceae</taxon>
        <taxon>Hydrogenophaga</taxon>
    </lineage>
</organism>
<protein>
    <recommendedName>
        <fullName evidence="4">DUF4148 domain-containing protein</fullName>
    </recommendedName>
</protein>
<gene>
    <name evidence="2" type="ORF">H010_15989</name>
</gene>
<accession>A0A9X4NY81</accession>
<comment type="caution">
    <text evidence="2">The sequence shown here is derived from an EMBL/GenBank/DDBJ whole genome shotgun (WGS) entry which is preliminary data.</text>
</comment>
<dbReference type="RefSeq" id="WP_068167391.1">
    <property type="nucleotide sequence ID" value="NZ_AOGK01000014.1"/>
</dbReference>
<feature type="chain" id="PRO_5040894900" description="DUF4148 domain-containing protein" evidence="1">
    <location>
        <begin position="24"/>
        <end position="122"/>
    </location>
</feature>
<dbReference type="Pfam" id="PF13663">
    <property type="entry name" value="DUF4148"/>
    <property type="match status" value="2"/>
</dbReference>
<dbReference type="AlphaFoldDB" id="A0A9X4NY81"/>
<evidence type="ECO:0008006" key="4">
    <source>
        <dbReference type="Google" id="ProtNLM"/>
    </source>
</evidence>
<evidence type="ECO:0000313" key="2">
    <source>
        <dbReference type="EMBL" id="MDG5976770.1"/>
    </source>
</evidence>
<dbReference type="InterPro" id="IPR025421">
    <property type="entry name" value="DUF4148"/>
</dbReference>
<sequence length="122" mass="12954">MNRKHLSAIAVAVLALSASQVFAADGPKTREQVKAELAEAVRTGNVIANNESGLMLNQVRPDLYPAQAQSAGKTREQVKAELAEAIRTGDVVADGESGKKLKELYPSRYPAPTMGGSFTATR</sequence>
<evidence type="ECO:0000313" key="3">
    <source>
        <dbReference type="Proteomes" id="UP001152876"/>
    </source>
</evidence>
<reference evidence="2" key="1">
    <citation type="submission" date="2013-01" db="EMBL/GenBank/DDBJ databases">
        <title>Genome draft of Hydrogenophaga taeniospiralis 2K1.</title>
        <authorList>
            <person name="Gomila M."/>
            <person name="Lalucat J."/>
        </authorList>
    </citation>
    <scope>NUCLEOTIDE SEQUENCE</scope>
    <source>
        <strain evidence="2">CCUG 15921</strain>
    </source>
</reference>
<name>A0A9X4NY81_9BURK</name>
<dbReference type="OrthoDB" id="8656910at2"/>
<evidence type="ECO:0000256" key="1">
    <source>
        <dbReference type="SAM" id="SignalP"/>
    </source>
</evidence>
<dbReference type="EMBL" id="AOGK01000014">
    <property type="protein sequence ID" value="MDG5976770.1"/>
    <property type="molecule type" value="Genomic_DNA"/>
</dbReference>
<keyword evidence="3" id="KW-1185">Reference proteome</keyword>